<feature type="compositionally biased region" description="Basic and acidic residues" evidence="1">
    <location>
        <begin position="598"/>
        <end position="608"/>
    </location>
</feature>
<feature type="region of interest" description="Disordered" evidence="1">
    <location>
        <begin position="701"/>
        <end position="728"/>
    </location>
</feature>
<feature type="compositionally biased region" description="Basic and acidic residues" evidence="1">
    <location>
        <begin position="713"/>
        <end position="728"/>
    </location>
</feature>
<comment type="caution">
    <text evidence="2">The sequence shown here is derived from an EMBL/GenBank/DDBJ whole genome shotgun (WGS) entry which is preliminary data.</text>
</comment>
<feature type="region of interest" description="Disordered" evidence="1">
    <location>
        <begin position="1093"/>
        <end position="1118"/>
    </location>
</feature>
<accession>A0A1D3DA00</accession>
<dbReference type="VEuPathDB" id="ToxoDB:cyc_01160"/>
<feature type="compositionally biased region" description="Basic and acidic residues" evidence="1">
    <location>
        <begin position="1"/>
        <end position="38"/>
    </location>
</feature>
<evidence type="ECO:0000313" key="2">
    <source>
        <dbReference type="EMBL" id="OEH80289.1"/>
    </source>
</evidence>
<protein>
    <submittedName>
        <fullName evidence="2">Uncharacterized protein</fullName>
    </submittedName>
</protein>
<feature type="compositionally biased region" description="Polar residues" evidence="1">
    <location>
        <begin position="1093"/>
        <end position="1113"/>
    </location>
</feature>
<sequence length="1208" mass="137280">MAQEAVKDKDGQIQDLRKQCDSLQNRLEEQHKAKEESRQQLTGATETKQQMHRLQQVATAAADPQLARVSRQRDALEAAKEQLQAHAEVEELRAMLQAAHQGNTKLLQHQQQLQQQQQEDAAKLNEALTQLHQQEAQTRRAQQKAQRLQQQLDLQQQDVQQLQQISAQFDAYTRELQLQLQQSQLQQSQLQQSQLKQPQSSTFPFSQQAAFQNDLAVISDTQAQTEASDLRRQLRRVEHEKAVETADAQGMREQLLAEKAEEATRRMQVLQQKAKAAQLDQHMLEQRVEAAEAAREVAQQQQAVAAAEAQLKQQQLEHEAQLKQQQDKQQIASLKTALQATEHSLARANDTVAVLQQREAALQQQQHQTSEESAPVSRMQQKQQQKQLETLQELLQQSNEAKKKQMENLLQQQRELLQLREQLRVSAQQQEAMAVNEERLIATCDATFAQQKEQEQQLQQLQQTCTELQKQLSKATTRDEHLLGASHRAALQQEVLHQAAKEIADTDYQALRSRYEALQKDAETQQQELQQTKQLTQQLERDARAASARSQQSETALKAEVSELEQTRQALQEKGELERKLESLTDEDQLRRSLYHQQQRERETRTEQLQEQLQQVQQQAATAKAALQRSEQLQLADRRKEQQQQQRIAALERMVERATEATEQQHWQARMHQQELQRQLDKVKVLQQQLQQAQEAREKQEQQLAALQNSANRSERETAAALQEAEREQRQLAELTRQLQEEVNQRAQQLQQVTQERTLLEHAAADLKEQLAAQIAETDQLQREAATHHQRIASLEQALQQQQAVEAALQELQQQHDETLKDLKLSDTLQQLKLQAQDTEEQLVAVGDLTAERMQNLNTENRRLQLQKASAEASAQAALRDARAAAELQQQVRDLTAAQHLQQAQQEELQKDVDCYRALSRQLKAEAAALVKRVAAVEWEEQQQRQLLLHDPEAAHVNTRQKLRYVDILQAELQQEKQRSLSLEKQALSLRVQVSLLAPLRRLIPSSSKPSALPLSQNEARGTRRMSSSSFRLLQHSYCFVMQQLLSLISLLQDACGEKVVFRLLDVLPRQKRLSWSEDAVASGSYSVASDATHTATTPQLAGASPSQDTLQQHGALPGGPLTMSQLVPYSPAAATKLPPGEDAIEAVSALKQLLRQRLLQQPHKPVSILQQRATQTAGSSNYGSVLDGEDASYLSDLSVQSADDAKQ</sequence>
<dbReference type="EMBL" id="JROU02000136">
    <property type="protein sequence ID" value="OEH80289.1"/>
    <property type="molecule type" value="Genomic_DNA"/>
</dbReference>
<keyword evidence="3" id="KW-1185">Reference proteome</keyword>
<feature type="region of interest" description="Disordered" evidence="1">
    <location>
        <begin position="1"/>
        <end position="66"/>
    </location>
</feature>
<evidence type="ECO:0000313" key="3">
    <source>
        <dbReference type="Proteomes" id="UP000095192"/>
    </source>
</evidence>
<dbReference type="AlphaFoldDB" id="A0A1D3DA00"/>
<evidence type="ECO:0000256" key="1">
    <source>
        <dbReference type="SAM" id="MobiDB-lite"/>
    </source>
</evidence>
<name>A0A1D3DA00_9EIME</name>
<feature type="region of interest" description="Disordered" evidence="1">
    <location>
        <begin position="540"/>
        <end position="608"/>
    </location>
</feature>
<gene>
    <name evidence="2" type="ORF">cyc_01160</name>
</gene>
<dbReference type="InParanoid" id="A0A1D3DA00"/>
<reference evidence="2 3" key="1">
    <citation type="journal article" date="2016" name="BMC Genomics">
        <title>Comparative genomics reveals Cyclospora cayetanensis possesses coccidia-like metabolism and invasion components but unique surface antigens.</title>
        <authorList>
            <person name="Liu S."/>
            <person name="Wang L."/>
            <person name="Zheng H."/>
            <person name="Xu Z."/>
            <person name="Roellig D.M."/>
            <person name="Li N."/>
            <person name="Frace M.A."/>
            <person name="Tang K."/>
            <person name="Arrowood M.J."/>
            <person name="Moss D.M."/>
            <person name="Zhang L."/>
            <person name="Feng Y."/>
            <person name="Xiao L."/>
        </authorList>
    </citation>
    <scope>NUCLEOTIDE SEQUENCE [LARGE SCALE GENOMIC DNA]</scope>
    <source>
        <strain evidence="2 3">CHN_HEN01</strain>
    </source>
</reference>
<dbReference type="Proteomes" id="UP000095192">
    <property type="component" value="Unassembled WGS sequence"/>
</dbReference>
<feature type="region of interest" description="Disordered" evidence="1">
    <location>
        <begin position="363"/>
        <end position="383"/>
    </location>
</feature>
<proteinExistence type="predicted"/>
<feature type="compositionally biased region" description="Polar residues" evidence="1">
    <location>
        <begin position="39"/>
        <end position="58"/>
    </location>
</feature>
<organism evidence="2 3">
    <name type="scientific">Cyclospora cayetanensis</name>
    <dbReference type="NCBI Taxonomy" id="88456"/>
    <lineage>
        <taxon>Eukaryota</taxon>
        <taxon>Sar</taxon>
        <taxon>Alveolata</taxon>
        <taxon>Apicomplexa</taxon>
        <taxon>Conoidasida</taxon>
        <taxon>Coccidia</taxon>
        <taxon>Eucoccidiorida</taxon>
        <taxon>Eimeriorina</taxon>
        <taxon>Eimeriidae</taxon>
        <taxon>Cyclospora</taxon>
    </lineage>
</organism>
<feature type="compositionally biased region" description="Basic and acidic residues" evidence="1">
    <location>
        <begin position="571"/>
        <end position="591"/>
    </location>
</feature>